<keyword evidence="1" id="KW-0863">Zinc-finger</keyword>
<gene>
    <name evidence="8" type="primary">LOC114076927</name>
    <name evidence="5" type="synonym">LOC107032759</name>
    <name evidence="6" type="synonym">LOC114076019</name>
    <name evidence="7" type="synonym">LOC114076022</name>
</gene>
<dbReference type="Gene3D" id="4.10.60.10">
    <property type="entry name" value="Zinc finger, CCHC-type"/>
    <property type="match status" value="1"/>
</dbReference>
<reference evidence="4" key="1">
    <citation type="journal article" date="2014" name="Nat. Genet.">
        <title>The genome of the stress-tolerant wild tomato species Solanum pennellii.</title>
        <authorList>
            <person name="Bolger A."/>
            <person name="Scossa F."/>
            <person name="Bolger M.E."/>
            <person name="Lanz C."/>
            <person name="Maumus F."/>
            <person name="Tohge T."/>
            <person name="Quesneville H."/>
            <person name="Alseekh S."/>
            <person name="Sorensen I."/>
            <person name="Lichtenstein G."/>
            <person name="Fich E.A."/>
            <person name="Conte M."/>
            <person name="Keller H."/>
            <person name="Schneeberger K."/>
            <person name="Schwacke R."/>
            <person name="Ofner I."/>
            <person name="Vrebalov J."/>
            <person name="Xu Y."/>
            <person name="Osorio S."/>
            <person name="Aflitos S.A."/>
            <person name="Schijlen E."/>
            <person name="Jimenez-Gomez J.M."/>
            <person name="Ryngajllo M."/>
            <person name="Kimura S."/>
            <person name="Kumar R."/>
            <person name="Koenig D."/>
            <person name="Headland L.R."/>
            <person name="Maloof J.N."/>
            <person name="Sinha N."/>
            <person name="van Ham R.C."/>
            <person name="Lankhorst R.K."/>
            <person name="Mao L."/>
            <person name="Vogel A."/>
            <person name="Arsova B."/>
            <person name="Panstruga R."/>
            <person name="Fei Z."/>
            <person name="Rose J.K."/>
            <person name="Zamir D."/>
            <person name="Carrari F."/>
            <person name="Giovannoni J.J."/>
            <person name="Weigel D."/>
            <person name="Usadel B."/>
            <person name="Fernie A.R."/>
        </authorList>
    </citation>
    <scope>NUCLEOTIDE SEQUENCE [LARGE SCALE GENOMIC DNA]</scope>
</reference>
<dbReference type="Proteomes" id="UP000694930">
    <property type="component" value="Chromosome 2"/>
</dbReference>
<protein>
    <submittedName>
        <fullName evidence="5">Uncharacterized protein LOC107032759</fullName>
    </submittedName>
    <submittedName>
        <fullName evidence="6">Uncharacterized protein LOC114076019</fullName>
    </submittedName>
    <submittedName>
        <fullName evidence="7">Uncharacterized protein LOC114076022</fullName>
    </submittedName>
    <submittedName>
        <fullName evidence="8">Uncharacterized protein LOC114076927</fullName>
    </submittedName>
</protein>
<evidence type="ECO:0000259" key="3">
    <source>
        <dbReference type="PROSITE" id="PS50158"/>
    </source>
</evidence>
<dbReference type="GeneID" id="114076927"/>
<dbReference type="RefSeq" id="XP_027770028.1">
    <property type="nucleotide sequence ID" value="XM_027914227.1"/>
</dbReference>
<keyword evidence="4" id="KW-1185">Reference proteome</keyword>
<feature type="region of interest" description="Disordered" evidence="2">
    <location>
        <begin position="251"/>
        <end position="330"/>
    </location>
</feature>
<evidence type="ECO:0000313" key="5">
    <source>
        <dbReference type="RefSeq" id="XP_015054740.2"/>
    </source>
</evidence>
<dbReference type="Proteomes" id="UP000694930">
    <property type="component" value="Chromosome 4"/>
</dbReference>
<reference evidence="5 6" key="2">
    <citation type="submission" date="2025-05" db="UniProtKB">
        <authorList>
            <consortium name="RefSeq"/>
        </authorList>
    </citation>
    <scope>IDENTIFICATION</scope>
</reference>
<feature type="compositionally biased region" description="Polar residues" evidence="2">
    <location>
        <begin position="296"/>
        <end position="311"/>
    </location>
</feature>
<proteinExistence type="predicted"/>
<dbReference type="InterPro" id="IPR001878">
    <property type="entry name" value="Znf_CCHC"/>
</dbReference>
<evidence type="ECO:0000313" key="4">
    <source>
        <dbReference type="Proteomes" id="UP000694930"/>
    </source>
</evidence>
<dbReference type="InterPro" id="IPR005162">
    <property type="entry name" value="Retrotrans_gag_dom"/>
</dbReference>
<evidence type="ECO:0000313" key="7">
    <source>
        <dbReference type="RefSeq" id="XP_027770035.1"/>
    </source>
</evidence>
<keyword evidence="1" id="KW-0862">Zinc</keyword>
<dbReference type="SMART" id="SM00343">
    <property type="entry name" value="ZnF_C2HC"/>
    <property type="match status" value="1"/>
</dbReference>
<dbReference type="Proteomes" id="UP000694930">
    <property type="component" value="Chromosome 10"/>
</dbReference>
<feature type="region of interest" description="Disordered" evidence="2">
    <location>
        <begin position="368"/>
        <end position="419"/>
    </location>
</feature>
<evidence type="ECO:0000256" key="1">
    <source>
        <dbReference type="PROSITE-ProRule" id="PRU00047"/>
    </source>
</evidence>
<feature type="domain" description="CCHC-type" evidence="3">
    <location>
        <begin position="351"/>
        <end position="366"/>
    </location>
</feature>
<dbReference type="RefSeq" id="XP_027772429.1">
    <property type="nucleotide sequence ID" value="XM_027916628.1"/>
</dbReference>
<accession>A0ABM1V9L1</accession>
<feature type="region of interest" description="Disordered" evidence="2">
    <location>
        <begin position="1"/>
        <end position="30"/>
    </location>
</feature>
<dbReference type="RefSeq" id="XP_015054740.2">
    <property type="nucleotide sequence ID" value="XM_015199254.2"/>
</dbReference>
<feature type="compositionally biased region" description="Basic and acidic residues" evidence="2">
    <location>
        <begin position="399"/>
        <end position="408"/>
    </location>
</feature>
<evidence type="ECO:0000313" key="6">
    <source>
        <dbReference type="RefSeq" id="XP_027770028.1"/>
    </source>
</evidence>
<dbReference type="RefSeq" id="XP_027770035.1">
    <property type="nucleotide sequence ID" value="XM_027914234.1"/>
</dbReference>
<dbReference type="PANTHER" id="PTHR34482">
    <property type="entry name" value="DNA DAMAGE-INDUCIBLE PROTEIN 1-LIKE"/>
    <property type="match status" value="1"/>
</dbReference>
<dbReference type="SUPFAM" id="SSF57756">
    <property type="entry name" value="Retrovirus zinc finger-like domains"/>
    <property type="match status" value="1"/>
</dbReference>
<evidence type="ECO:0000256" key="2">
    <source>
        <dbReference type="SAM" id="MobiDB-lite"/>
    </source>
</evidence>
<organism evidence="4 8">
    <name type="scientific">Solanum pennellii</name>
    <name type="common">Tomato</name>
    <name type="synonym">Lycopersicon pennellii</name>
    <dbReference type="NCBI Taxonomy" id="28526"/>
    <lineage>
        <taxon>Eukaryota</taxon>
        <taxon>Viridiplantae</taxon>
        <taxon>Streptophyta</taxon>
        <taxon>Embryophyta</taxon>
        <taxon>Tracheophyta</taxon>
        <taxon>Spermatophyta</taxon>
        <taxon>Magnoliopsida</taxon>
        <taxon>eudicotyledons</taxon>
        <taxon>Gunneridae</taxon>
        <taxon>Pentapetalae</taxon>
        <taxon>asterids</taxon>
        <taxon>lamiids</taxon>
        <taxon>Solanales</taxon>
        <taxon>Solanaceae</taxon>
        <taxon>Solanoideae</taxon>
        <taxon>Solaneae</taxon>
        <taxon>Solanum</taxon>
        <taxon>Solanum subgen. Lycopersicon</taxon>
    </lineage>
</organism>
<dbReference type="PROSITE" id="PS50158">
    <property type="entry name" value="ZF_CCHC"/>
    <property type="match status" value="1"/>
</dbReference>
<name>A0ABM1V9L1_SOLPN</name>
<keyword evidence="1" id="KW-0479">Metal-binding</keyword>
<dbReference type="InterPro" id="IPR036875">
    <property type="entry name" value="Znf_CCHC_sf"/>
</dbReference>
<sequence>MNSWGTKGRRTGAAAARGNQNPPQAPAEGVAMPVNPAALTDAEVRASLAQMAQAITMQAQAMTAQVNRQDVLRENPPVRSIADRLRDFTRMNPPIFTGAKTSEDPQEFIDELHKILVAMGATDIEKAELASYQLKDVAQTWCKMWRDSRVLGGVPVTWELFKTAFLERFFPREMKEAKVEEFINLKQGSMTVREYSLKFVKLSRYATPLVSTSREEMSRFLTGINGDLEEDCRAAMLHDDMDLSRLMMHVQQVEDSRKRRGVRDVRRPRPQDQAGPSHGGHRNNFGVREQPKFKKGQQSAGNSDPQRNTTPRGGRPEPKRGNGGEMQRPRKTCTKCGRMHLGECRQGTNACFGCGKSGHMVIDCPQNRGQAGGNAQPRPTPHNAAAAEPPKRNRFYALKGREEQEKSADVVTGAGTGGR</sequence>
<dbReference type="Pfam" id="PF03732">
    <property type="entry name" value="Retrotrans_gag"/>
    <property type="match status" value="1"/>
</dbReference>
<feature type="compositionally biased region" description="Basic and acidic residues" evidence="2">
    <location>
        <begin position="252"/>
        <end position="270"/>
    </location>
</feature>
<evidence type="ECO:0000313" key="8">
    <source>
        <dbReference type="RefSeq" id="XP_027772429.1"/>
    </source>
</evidence>
<dbReference type="PANTHER" id="PTHR34482:SF57">
    <property type="entry name" value="RETROTRANSPOSON GAG DOMAIN-CONTAINING PROTEIN"/>
    <property type="match status" value="1"/>
</dbReference>